<dbReference type="SUPFAM" id="SSF52047">
    <property type="entry name" value="RNI-like"/>
    <property type="match status" value="1"/>
</dbReference>
<keyword evidence="1" id="KW-0812">Transmembrane</keyword>
<protein>
    <submittedName>
        <fullName evidence="2">Uncharacterized protein</fullName>
    </submittedName>
</protein>
<dbReference type="InterPro" id="IPR032675">
    <property type="entry name" value="LRR_dom_sf"/>
</dbReference>
<accession>J0WW31</accession>
<evidence type="ECO:0000313" key="3">
    <source>
        <dbReference type="Proteomes" id="UP000006514"/>
    </source>
</evidence>
<name>J0WW31_AURST</name>
<keyword evidence="1" id="KW-0472">Membrane</keyword>
<evidence type="ECO:0000256" key="1">
    <source>
        <dbReference type="SAM" id="Phobius"/>
    </source>
</evidence>
<dbReference type="Proteomes" id="UP000006514">
    <property type="component" value="Unassembled WGS sequence"/>
</dbReference>
<proteinExistence type="predicted"/>
<dbReference type="AlphaFoldDB" id="J0WW31"/>
<dbReference type="EMBL" id="JH687810">
    <property type="protein sequence ID" value="EJD39695.1"/>
    <property type="molecule type" value="Genomic_DNA"/>
</dbReference>
<gene>
    <name evidence="2" type="ORF">AURDEDRAFT_171144</name>
</gene>
<keyword evidence="3" id="KW-1185">Reference proteome</keyword>
<dbReference type="KEGG" id="adl:AURDEDRAFT_171144"/>
<sequence length="612" mass="68656">MYDGLRAEVPLTRYSPRPGAYALHETLDLLPSDRSTCALLLLDVCPQEAVPQAERAVKLLPKPAIPTPYVPYSCVPLSTELIVIAHTSAHLLAVFATLAPSTVVSCWFLRLRSRARLSTALWLLGWAWHTAQTAHNVLAIVRTIKISDCAVIVALVTAALADAHSIRTAHWRFTFCFWPATYFGPPVLVFGIRLLILAIQHVLKRRSSWPRRDGPGGKNNPATDLPPEVQLQILHLLRTRRRFGEREWPLFPSTIYPREVEWVAGWSGGVAPACAVCRARRDAATEALYSDVVLPNSRCLLAFVAALAARSELTRFVRRVAFPTAETRYPREDRVRHRRARPRVRRLEITSGHHDESQVDSYVPHPLSVLPVIERLPRIESLTLTGGRIPVYEDIPLYDLILSTRFSHIVSLSLDACVLHVVALIELLAALPGLRTAELRNLSILGTRLPAKTAFLRQHNTLQELIVSSTHRSAATASALMLGGLDSFAALRILAVNAHELGDLRILPPALERLIVPFAPYSTYPERACRRCVLAAVGELRRLRGASPGLRAVQLWDEIFLAQIRDWKIAAFMLRAMLGIEVEVNLFLDWEDLRWCRTRLLARKAFRLLYDT</sequence>
<evidence type="ECO:0000313" key="2">
    <source>
        <dbReference type="EMBL" id="EJD39695.1"/>
    </source>
</evidence>
<dbReference type="InParanoid" id="J0WW31"/>
<keyword evidence="1" id="KW-1133">Transmembrane helix</keyword>
<reference evidence="3" key="1">
    <citation type="journal article" date="2012" name="Science">
        <title>The Paleozoic origin of enzymatic lignin decomposition reconstructed from 31 fungal genomes.</title>
        <authorList>
            <person name="Floudas D."/>
            <person name="Binder M."/>
            <person name="Riley R."/>
            <person name="Barry K."/>
            <person name="Blanchette R.A."/>
            <person name="Henrissat B."/>
            <person name="Martinez A.T."/>
            <person name="Otillar R."/>
            <person name="Spatafora J.W."/>
            <person name="Yadav J.S."/>
            <person name="Aerts A."/>
            <person name="Benoit I."/>
            <person name="Boyd A."/>
            <person name="Carlson A."/>
            <person name="Copeland A."/>
            <person name="Coutinho P.M."/>
            <person name="de Vries R.P."/>
            <person name="Ferreira P."/>
            <person name="Findley K."/>
            <person name="Foster B."/>
            <person name="Gaskell J."/>
            <person name="Glotzer D."/>
            <person name="Gorecki P."/>
            <person name="Heitman J."/>
            <person name="Hesse C."/>
            <person name="Hori C."/>
            <person name="Igarashi K."/>
            <person name="Jurgens J.A."/>
            <person name="Kallen N."/>
            <person name="Kersten P."/>
            <person name="Kohler A."/>
            <person name="Kuees U."/>
            <person name="Kumar T.K.A."/>
            <person name="Kuo A."/>
            <person name="LaButti K."/>
            <person name="Larrondo L.F."/>
            <person name="Lindquist E."/>
            <person name="Ling A."/>
            <person name="Lombard V."/>
            <person name="Lucas S."/>
            <person name="Lundell T."/>
            <person name="Martin R."/>
            <person name="McLaughlin D.J."/>
            <person name="Morgenstern I."/>
            <person name="Morin E."/>
            <person name="Murat C."/>
            <person name="Nagy L.G."/>
            <person name="Nolan M."/>
            <person name="Ohm R.A."/>
            <person name="Patyshakuliyeva A."/>
            <person name="Rokas A."/>
            <person name="Ruiz-Duenas F.J."/>
            <person name="Sabat G."/>
            <person name="Salamov A."/>
            <person name="Samejima M."/>
            <person name="Schmutz J."/>
            <person name="Slot J.C."/>
            <person name="St John F."/>
            <person name="Stenlid J."/>
            <person name="Sun H."/>
            <person name="Sun S."/>
            <person name="Syed K."/>
            <person name="Tsang A."/>
            <person name="Wiebenga A."/>
            <person name="Young D."/>
            <person name="Pisabarro A."/>
            <person name="Eastwood D.C."/>
            <person name="Martin F."/>
            <person name="Cullen D."/>
            <person name="Grigoriev I.V."/>
            <person name="Hibbett D.S."/>
        </authorList>
    </citation>
    <scope>NUCLEOTIDE SEQUENCE [LARGE SCALE GENOMIC DNA]</scope>
    <source>
        <strain evidence="3">TFB10046</strain>
    </source>
</reference>
<organism evidence="2 3">
    <name type="scientific">Auricularia subglabra (strain TFB-10046 / SS5)</name>
    <name type="common">White-rot fungus</name>
    <name type="synonym">Auricularia delicata (strain TFB10046)</name>
    <dbReference type="NCBI Taxonomy" id="717982"/>
    <lineage>
        <taxon>Eukaryota</taxon>
        <taxon>Fungi</taxon>
        <taxon>Dikarya</taxon>
        <taxon>Basidiomycota</taxon>
        <taxon>Agaricomycotina</taxon>
        <taxon>Agaricomycetes</taxon>
        <taxon>Auriculariales</taxon>
        <taxon>Auriculariaceae</taxon>
        <taxon>Auricularia</taxon>
    </lineage>
</organism>
<dbReference type="Gene3D" id="3.80.10.10">
    <property type="entry name" value="Ribonuclease Inhibitor"/>
    <property type="match status" value="1"/>
</dbReference>
<feature type="transmembrane region" description="Helical" evidence="1">
    <location>
        <begin position="89"/>
        <end position="109"/>
    </location>
</feature>
<feature type="transmembrane region" description="Helical" evidence="1">
    <location>
        <begin position="182"/>
        <end position="203"/>
    </location>
</feature>